<dbReference type="Gene3D" id="1.10.238.150">
    <property type="entry name" value="Formin, FH3 diaphanous domain"/>
    <property type="match status" value="1"/>
</dbReference>
<sequence>QEFVALDGLDSLLDSLGHMIGPKFCGFSDAILQIDCLSCIRAVLNSRVGMDTLVNSQDCIFKLLKGVDLANTLPRKHVLEILSAVCVYNKLAHRRLLDALDKYRQTKHLFHRFSFVVNELKLAETIPHKTSVLTFINAIICSTSDRTQRCRIRNEFIGLTLLDVLSFLQREDTDEDLYTQLQVFTDKKHEDEMFIDLNSNLDLSDPHDLADSIQTRVFGGPKMVSFVNILQDLLAIELQKEKSENLWQLLERHTHHLVHGTLDVDSLSEMDTHATCQAVTAATELMTTCPRPPSSNSCESKQNRTVSGAKKEGAGMKTSADSGYLGCEDKLSPPSYNADGGTTFNYRTVSPSCNRTGKQQVSSIKRDRASSQSNVRRNLGQMSMYDNMSPFKLPQRQSGVSPYIKKNSRNLNSTAVQDARPDTKQTLIGKRIPSKTNLQTEDDPSPVEQSNPSQVHPNYLMYQRNKMAYPANSMKNVKWIKLDESVINIFQNSLWANCDASKSKIQPDFQQVEEMFREKYSRIDDSETPLLSNRTRISLNLFLNRLDEEPCALVKRLLCVDGPGLPLPSIKHLVDILPEHDEIKHLKYYDGNPLSLGQAEQFVLHLSDLPDYRILLAGHLRKAEFSVTAPQLGAVLSSMLESSRIILGNDGLKEIFILILRLGNFLNHGQFNGYASGYK</sequence>
<feature type="domain" description="GBD/FH3" evidence="2">
    <location>
        <begin position="1"/>
        <end position="265"/>
    </location>
</feature>
<proteinExistence type="predicted"/>
<feature type="compositionally biased region" description="Polar residues" evidence="1">
    <location>
        <begin position="340"/>
        <end position="363"/>
    </location>
</feature>
<feature type="non-terminal residue" evidence="4">
    <location>
        <position position="1"/>
    </location>
</feature>
<dbReference type="InterPro" id="IPR010472">
    <property type="entry name" value="FH3_dom"/>
</dbReference>
<evidence type="ECO:0000313" key="5">
    <source>
        <dbReference type="Proteomes" id="UP001497497"/>
    </source>
</evidence>
<name>A0AAV2HVB2_LYMST</name>
<dbReference type="InterPro" id="IPR015425">
    <property type="entry name" value="FH2_Formin"/>
</dbReference>
<feature type="compositionally biased region" description="Polar residues" evidence="1">
    <location>
        <begin position="294"/>
        <end position="306"/>
    </location>
</feature>
<dbReference type="PANTHER" id="PTHR46345:SF8">
    <property type="entry name" value="FORMIN 3, ISOFORM B"/>
    <property type="match status" value="1"/>
</dbReference>
<dbReference type="Pfam" id="PF06367">
    <property type="entry name" value="Drf_FH3"/>
    <property type="match status" value="1"/>
</dbReference>
<dbReference type="SUPFAM" id="SSF101447">
    <property type="entry name" value="Formin homology 2 domain (FH2 domain)"/>
    <property type="match status" value="1"/>
</dbReference>
<dbReference type="AlphaFoldDB" id="A0AAV2HVB2"/>
<dbReference type="SMART" id="SM01139">
    <property type="entry name" value="Drf_FH3"/>
    <property type="match status" value="1"/>
</dbReference>
<dbReference type="GO" id="GO:0031267">
    <property type="term" value="F:small GTPase binding"/>
    <property type="evidence" value="ECO:0007669"/>
    <property type="project" value="InterPro"/>
</dbReference>
<evidence type="ECO:0000259" key="3">
    <source>
        <dbReference type="PROSITE" id="PS51444"/>
    </source>
</evidence>
<organism evidence="4 5">
    <name type="scientific">Lymnaea stagnalis</name>
    <name type="common">Great pond snail</name>
    <name type="synonym">Helix stagnalis</name>
    <dbReference type="NCBI Taxonomy" id="6523"/>
    <lineage>
        <taxon>Eukaryota</taxon>
        <taxon>Metazoa</taxon>
        <taxon>Spiralia</taxon>
        <taxon>Lophotrochozoa</taxon>
        <taxon>Mollusca</taxon>
        <taxon>Gastropoda</taxon>
        <taxon>Heterobranchia</taxon>
        <taxon>Euthyneura</taxon>
        <taxon>Panpulmonata</taxon>
        <taxon>Hygrophila</taxon>
        <taxon>Lymnaeoidea</taxon>
        <taxon>Lymnaeidae</taxon>
        <taxon>Lymnaea</taxon>
    </lineage>
</organism>
<dbReference type="Gene3D" id="1.25.10.10">
    <property type="entry name" value="Leucine-rich Repeat Variant"/>
    <property type="match status" value="1"/>
</dbReference>
<feature type="non-terminal residue" evidence="4">
    <location>
        <position position="679"/>
    </location>
</feature>
<evidence type="ECO:0000256" key="1">
    <source>
        <dbReference type="SAM" id="MobiDB-lite"/>
    </source>
</evidence>
<dbReference type="SUPFAM" id="SSF48371">
    <property type="entry name" value="ARM repeat"/>
    <property type="match status" value="1"/>
</dbReference>
<feature type="domain" description="FH2" evidence="3">
    <location>
        <begin position="464"/>
        <end position="679"/>
    </location>
</feature>
<evidence type="ECO:0008006" key="6">
    <source>
        <dbReference type="Google" id="ProtNLM"/>
    </source>
</evidence>
<dbReference type="InterPro" id="IPR016024">
    <property type="entry name" value="ARM-type_fold"/>
</dbReference>
<protein>
    <recommendedName>
        <fullName evidence="6">Inverted formin-2</fullName>
    </recommendedName>
</protein>
<dbReference type="GO" id="GO:0030036">
    <property type="term" value="P:actin cytoskeleton organization"/>
    <property type="evidence" value="ECO:0007669"/>
    <property type="project" value="InterPro"/>
</dbReference>
<dbReference type="Pfam" id="PF06371">
    <property type="entry name" value="Drf_GBD"/>
    <property type="match status" value="1"/>
</dbReference>
<evidence type="ECO:0000313" key="4">
    <source>
        <dbReference type="EMBL" id="CAL1538148.1"/>
    </source>
</evidence>
<dbReference type="PANTHER" id="PTHR46345">
    <property type="entry name" value="INVERTED FORMIN-2"/>
    <property type="match status" value="1"/>
</dbReference>
<dbReference type="InterPro" id="IPR011989">
    <property type="entry name" value="ARM-like"/>
</dbReference>
<keyword evidence="5" id="KW-1185">Reference proteome</keyword>
<dbReference type="PROSITE" id="PS51232">
    <property type="entry name" value="GBD_FH3"/>
    <property type="match status" value="1"/>
</dbReference>
<feature type="region of interest" description="Disordered" evidence="1">
    <location>
        <begin position="291"/>
        <end position="455"/>
    </location>
</feature>
<feature type="compositionally biased region" description="Polar residues" evidence="1">
    <location>
        <begin position="370"/>
        <end position="386"/>
    </location>
</feature>
<evidence type="ECO:0000259" key="2">
    <source>
        <dbReference type="PROSITE" id="PS51232"/>
    </source>
</evidence>
<dbReference type="InterPro" id="IPR042201">
    <property type="entry name" value="FH2_Formin_sf"/>
</dbReference>
<dbReference type="InterPro" id="IPR010473">
    <property type="entry name" value="GTPase-bd"/>
</dbReference>
<dbReference type="Proteomes" id="UP001497497">
    <property type="component" value="Unassembled WGS sequence"/>
</dbReference>
<comment type="caution">
    <text evidence="4">The sequence shown here is derived from an EMBL/GenBank/DDBJ whole genome shotgun (WGS) entry which is preliminary data.</text>
</comment>
<dbReference type="PROSITE" id="PS51444">
    <property type="entry name" value="FH2"/>
    <property type="match status" value="1"/>
</dbReference>
<accession>A0AAV2HVB2</accession>
<dbReference type="Pfam" id="PF02181">
    <property type="entry name" value="FH2"/>
    <property type="match status" value="1"/>
</dbReference>
<dbReference type="EMBL" id="CAXITT010000287">
    <property type="protein sequence ID" value="CAL1538148.1"/>
    <property type="molecule type" value="Genomic_DNA"/>
</dbReference>
<reference evidence="4 5" key="1">
    <citation type="submission" date="2024-04" db="EMBL/GenBank/DDBJ databases">
        <authorList>
            <consortium name="Genoscope - CEA"/>
            <person name="William W."/>
        </authorList>
    </citation>
    <scope>NUCLEOTIDE SEQUENCE [LARGE SCALE GENOMIC DNA]</scope>
</reference>
<dbReference type="Gene3D" id="1.20.58.2220">
    <property type="entry name" value="Formin, FH2 domain"/>
    <property type="match status" value="1"/>
</dbReference>
<gene>
    <name evidence="4" type="ORF">GSLYS_00011969001</name>
</gene>
<dbReference type="GO" id="GO:0003779">
    <property type="term" value="F:actin binding"/>
    <property type="evidence" value="ECO:0007669"/>
    <property type="project" value="InterPro"/>
</dbReference>
<dbReference type="InterPro" id="IPR014768">
    <property type="entry name" value="GBD/FH3_dom"/>
</dbReference>